<dbReference type="SUPFAM" id="SSF54001">
    <property type="entry name" value="Cysteine proteinases"/>
    <property type="match status" value="1"/>
</dbReference>
<evidence type="ECO:0000259" key="4">
    <source>
        <dbReference type="SMART" id="SM00645"/>
    </source>
</evidence>
<feature type="domain" description="Peptidase C1A papain C-terminal" evidence="4">
    <location>
        <begin position="13"/>
        <end position="263"/>
    </location>
</feature>
<gene>
    <name evidence="5" type="primary">EOG090X0C3Y</name>
</gene>
<dbReference type="PANTHER" id="PTHR13261">
    <property type="entry name" value="BRCA2 AND CDKN1A INTERACTING PROTEIN"/>
    <property type="match status" value="1"/>
</dbReference>
<dbReference type="Gene3D" id="3.90.70.10">
    <property type="entry name" value="Cysteine proteinases"/>
    <property type="match status" value="1"/>
</dbReference>
<dbReference type="PANTHER" id="PTHR13261:SF0">
    <property type="entry name" value="BRCA2 AND CDKN1A-INTERACTING PROTEIN"/>
    <property type="match status" value="1"/>
</dbReference>
<evidence type="ECO:0000256" key="1">
    <source>
        <dbReference type="ARBA" id="ARBA00006781"/>
    </source>
</evidence>
<dbReference type="PROSITE" id="PS00640">
    <property type="entry name" value="THIOL_PROTEASE_ASN"/>
    <property type="match status" value="1"/>
</dbReference>
<evidence type="ECO:0000313" key="5">
    <source>
        <dbReference type="EMBL" id="SVE86349.1"/>
    </source>
</evidence>
<dbReference type="PROSITE" id="PS00639">
    <property type="entry name" value="THIOL_PROTEASE_HIS"/>
    <property type="match status" value="1"/>
</dbReference>
<name>A0A4Y7N050_9CRUS</name>
<comment type="similarity">
    <text evidence="1">Belongs to the BCP1 family.</text>
</comment>
<feature type="compositionally biased region" description="Acidic residues" evidence="3">
    <location>
        <begin position="285"/>
        <end position="311"/>
    </location>
</feature>
<dbReference type="GO" id="GO:0006508">
    <property type="term" value="P:proteolysis"/>
    <property type="evidence" value="ECO:0007669"/>
    <property type="project" value="InterPro"/>
</dbReference>
<dbReference type="PRINTS" id="PR00705">
    <property type="entry name" value="PAPAIN"/>
</dbReference>
<dbReference type="Pfam" id="PF00112">
    <property type="entry name" value="Peptidase_C1"/>
    <property type="match status" value="1"/>
</dbReference>
<dbReference type="GO" id="GO:0005634">
    <property type="term" value="C:nucleus"/>
    <property type="evidence" value="ECO:0007669"/>
    <property type="project" value="TreeGrafter"/>
</dbReference>
<dbReference type="SMART" id="SM00645">
    <property type="entry name" value="Pept_C1"/>
    <property type="match status" value="1"/>
</dbReference>
<protein>
    <submittedName>
        <fullName evidence="5">EOG090X0C3Y</fullName>
    </submittedName>
</protein>
<feature type="region of interest" description="Disordered" evidence="3">
    <location>
        <begin position="279"/>
        <end position="313"/>
    </location>
</feature>
<accession>A0A4Y7N050</accession>
<dbReference type="AlphaFoldDB" id="A0A4Y7N050"/>
<dbReference type="CDD" id="cd02620">
    <property type="entry name" value="Peptidase_C1A_CathepsinB"/>
    <property type="match status" value="1"/>
</dbReference>
<sequence>MHPIKQKYDRKALPVSFDGRIEWRDTLQDVRDQGWCGASWVFSTSAVAADRLAIQSRGTEVYPLSMQNLLACNNRGQQGCNGGHLDRAWNYMRRFGVVNEECYPYISGRTGQVEKCKVPRRGNLATMKCRLINAAARSSQDTDKPQRKGLFRTPPAYRIAPFEDDIMNEILQHGPVQATMRVHPDFFLYRTGVYRYSGTNSQQRTGYHSVRIVGWGVDLSKRIPVKYWLVANSWGRQWGEDGYFRIVRGENESDIEKFAPQVSAGLRLVGCGSMANLNQKRPIEEDSSSDSSGEEEDDSQDEEMGEEEQLGENDREIQVEFAGQSPIVEDFHGIKSLLHQLFLKAHINLSGLTELIIQQNYIGSILQQCVDSDDSDGEEDGNAEDEVFGVTSVINLSHHKDVECVKEVKQYLLEKTQKKLVELFKNPSNQIGLLFNERFINIPPQVSVPLLENLCKEILEAKEAGKPFDFTHFILISKLHESTRKDPESKKKKAKGSDILWVNAEEEPISEIGEVLGEYSVRNESDSAVSGTWDEDDEQFDPKRRIVLITAAQLPDMLTKVKEFLQ</sequence>
<keyword evidence="2" id="KW-1015">Disulfide bond</keyword>
<dbReference type="InterPro" id="IPR025602">
    <property type="entry name" value="BCP1_family"/>
</dbReference>
<reference evidence="5" key="1">
    <citation type="submission" date="2018-08" db="EMBL/GenBank/DDBJ databases">
        <authorList>
            <person name="Cornetti L."/>
        </authorList>
    </citation>
    <scope>NUCLEOTIDE SEQUENCE</scope>
    <source>
        <strain evidence="5">IL-B-3</strain>
    </source>
</reference>
<dbReference type="InterPro" id="IPR025660">
    <property type="entry name" value="Pept_his_AS"/>
</dbReference>
<dbReference type="InterPro" id="IPR000668">
    <property type="entry name" value="Peptidase_C1A_C"/>
</dbReference>
<dbReference type="GO" id="GO:0008234">
    <property type="term" value="F:cysteine-type peptidase activity"/>
    <property type="evidence" value="ECO:0007669"/>
    <property type="project" value="InterPro"/>
</dbReference>
<organism evidence="5">
    <name type="scientific">Daphnia similis</name>
    <dbReference type="NCBI Taxonomy" id="35528"/>
    <lineage>
        <taxon>Eukaryota</taxon>
        <taxon>Metazoa</taxon>
        <taxon>Ecdysozoa</taxon>
        <taxon>Arthropoda</taxon>
        <taxon>Crustacea</taxon>
        <taxon>Branchiopoda</taxon>
        <taxon>Diplostraca</taxon>
        <taxon>Cladocera</taxon>
        <taxon>Anomopoda</taxon>
        <taxon>Daphniidae</taxon>
        <taxon>Daphnia</taxon>
        <taxon>Daphnia similis group</taxon>
    </lineage>
</organism>
<dbReference type="EMBL" id="LR016730">
    <property type="protein sequence ID" value="SVE86349.1"/>
    <property type="molecule type" value="mRNA"/>
</dbReference>
<dbReference type="InterPro" id="IPR025661">
    <property type="entry name" value="Pept_asp_AS"/>
</dbReference>
<dbReference type="InterPro" id="IPR038765">
    <property type="entry name" value="Papain-like_cys_pep_sf"/>
</dbReference>
<dbReference type="Pfam" id="PF13862">
    <property type="entry name" value="BCCIP"/>
    <property type="match status" value="1"/>
</dbReference>
<evidence type="ECO:0000256" key="2">
    <source>
        <dbReference type="ARBA" id="ARBA00023157"/>
    </source>
</evidence>
<evidence type="ECO:0000256" key="3">
    <source>
        <dbReference type="SAM" id="MobiDB-lite"/>
    </source>
</evidence>
<proteinExistence type="evidence at transcript level"/>